<dbReference type="GO" id="GO:0004252">
    <property type="term" value="F:serine-type endopeptidase activity"/>
    <property type="evidence" value="ECO:0007669"/>
    <property type="project" value="InterPro"/>
</dbReference>
<dbReference type="Proteomes" id="UP001165413">
    <property type="component" value="Unassembled WGS sequence"/>
</dbReference>
<evidence type="ECO:0000256" key="1">
    <source>
        <dbReference type="ARBA" id="ARBA00010541"/>
    </source>
</evidence>
<dbReference type="EMBL" id="JANATA010000012">
    <property type="protein sequence ID" value="MCP3428849.1"/>
    <property type="molecule type" value="Genomic_DNA"/>
</dbReference>
<dbReference type="PROSITE" id="PS50106">
    <property type="entry name" value="PDZ"/>
    <property type="match status" value="1"/>
</dbReference>
<dbReference type="InterPro" id="IPR043504">
    <property type="entry name" value="Peptidase_S1_PA_chymotrypsin"/>
</dbReference>
<keyword evidence="2" id="KW-0645">Protease</keyword>
<dbReference type="Pfam" id="PF13365">
    <property type="entry name" value="Trypsin_2"/>
    <property type="match status" value="1"/>
</dbReference>
<feature type="domain" description="PDZ" evidence="5">
    <location>
        <begin position="258"/>
        <end position="314"/>
    </location>
</feature>
<keyword evidence="7" id="KW-1185">Reference proteome</keyword>
<evidence type="ECO:0000259" key="5">
    <source>
        <dbReference type="PROSITE" id="PS50106"/>
    </source>
</evidence>
<reference evidence="6" key="1">
    <citation type="submission" date="2022-07" db="EMBL/GenBank/DDBJ databases">
        <title>Characterization of the Novel Bacterium Alteromonas immobilis LMIT006 and Alteromonas gregis LMIT007.</title>
        <authorList>
            <person name="Lin X."/>
        </authorList>
    </citation>
    <scope>NUCLEOTIDE SEQUENCE</scope>
    <source>
        <strain evidence="6">LMIT007</strain>
    </source>
</reference>
<dbReference type="InterPro" id="IPR036034">
    <property type="entry name" value="PDZ_sf"/>
</dbReference>
<dbReference type="InterPro" id="IPR001478">
    <property type="entry name" value="PDZ"/>
</dbReference>
<dbReference type="PANTHER" id="PTHR43343">
    <property type="entry name" value="PEPTIDASE S12"/>
    <property type="match status" value="1"/>
</dbReference>
<evidence type="ECO:0000256" key="3">
    <source>
        <dbReference type="ARBA" id="ARBA00022801"/>
    </source>
</evidence>
<evidence type="ECO:0000313" key="6">
    <source>
        <dbReference type="EMBL" id="MCP3428849.1"/>
    </source>
</evidence>
<protein>
    <submittedName>
        <fullName evidence="6">Trypsin-like peptidase domain-containing protein</fullName>
    </submittedName>
</protein>
<dbReference type="SUPFAM" id="SSF50156">
    <property type="entry name" value="PDZ domain-like"/>
    <property type="match status" value="1"/>
</dbReference>
<dbReference type="InterPro" id="IPR009003">
    <property type="entry name" value="Peptidase_S1_PA"/>
</dbReference>
<dbReference type="PANTHER" id="PTHR43343:SF3">
    <property type="entry name" value="PROTEASE DO-LIKE 8, CHLOROPLASTIC"/>
    <property type="match status" value="1"/>
</dbReference>
<dbReference type="Gene3D" id="2.40.10.10">
    <property type="entry name" value="Trypsin-like serine proteases"/>
    <property type="match status" value="2"/>
</dbReference>
<dbReference type="GO" id="GO:0006508">
    <property type="term" value="P:proteolysis"/>
    <property type="evidence" value="ECO:0007669"/>
    <property type="project" value="UniProtKB-KW"/>
</dbReference>
<keyword evidence="3" id="KW-0378">Hydrolase</keyword>
<comment type="caution">
    <text evidence="6">The sequence shown here is derived from an EMBL/GenBank/DDBJ whole genome shotgun (WGS) entry which is preliminary data.</text>
</comment>
<sequence length="354" mass="38113">MAGQRILWFFFRSIIIGAIVASLILLLVPELRHGSGVAFSSLFKNEPVSNRLSYYDAVSRSAPSVVNIYSVSIENNNLFSSTSRERTNLGSGVIMSEDGHILTCYHVINNAASIFVALQDSRIIEAEIVGYDVFTDLAVLKINAENIHPIPQLSEPNTRVGDFVMAIGNPYNLGQTITQGIVSRTGRNGLANYVDFIQTDAVLNQGNSGGALVDSEGYLLGITNANFKTFDAQRRVRDVDGVNFAVPYTLAKRVMEDIIVNGKVTRGQLGFSGTEYQDKPGILISNVASGSPADLAGVQVGDVLLAIDDKIISNAASTLDFIAETPPGTLLQLTIVREDKSLTIQVKVGELGTD</sequence>
<dbReference type="InterPro" id="IPR001940">
    <property type="entry name" value="Peptidase_S1C"/>
</dbReference>
<keyword evidence="4" id="KW-0812">Transmembrane</keyword>
<accession>A0AA41X585</accession>
<feature type="transmembrane region" description="Helical" evidence="4">
    <location>
        <begin position="6"/>
        <end position="28"/>
    </location>
</feature>
<organism evidence="6 7">
    <name type="scientific">Opacimonas viscosa</name>
    <dbReference type="NCBI Taxonomy" id="2961944"/>
    <lineage>
        <taxon>Bacteria</taxon>
        <taxon>Pseudomonadati</taxon>
        <taxon>Pseudomonadota</taxon>
        <taxon>Gammaproteobacteria</taxon>
        <taxon>Alteromonadales</taxon>
        <taxon>Alteromonadaceae</taxon>
        <taxon>Opacimonas</taxon>
    </lineage>
</organism>
<dbReference type="Pfam" id="PF13180">
    <property type="entry name" value="PDZ_2"/>
    <property type="match status" value="1"/>
</dbReference>
<gene>
    <name evidence="6" type="ORF">NLF92_07800</name>
</gene>
<dbReference type="RefSeq" id="WP_254100524.1">
    <property type="nucleotide sequence ID" value="NZ_JANATA010000012.1"/>
</dbReference>
<dbReference type="SMART" id="SM00228">
    <property type="entry name" value="PDZ"/>
    <property type="match status" value="1"/>
</dbReference>
<evidence type="ECO:0000313" key="7">
    <source>
        <dbReference type="Proteomes" id="UP001165413"/>
    </source>
</evidence>
<dbReference type="PRINTS" id="PR00834">
    <property type="entry name" value="PROTEASES2C"/>
</dbReference>
<dbReference type="Gene3D" id="2.30.42.10">
    <property type="match status" value="1"/>
</dbReference>
<dbReference type="SUPFAM" id="SSF50494">
    <property type="entry name" value="Trypsin-like serine proteases"/>
    <property type="match status" value="1"/>
</dbReference>
<dbReference type="InterPro" id="IPR051201">
    <property type="entry name" value="Chloro_Bact_Ser_Proteases"/>
</dbReference>
<evidence type="ECO:0000256" key="4">
    <source>
        <dbReference type="SAM" id="Phobius"/>
    </source>
</evidence>
<keyword evidence="4" id="KW-1133">Transmembrane helix</keyword>
<proteinExistence type="inferred from homology"/>
<dbReference type="AlphaFoldDB" id="A0AA41X585"/>
<evidence type="ECO:0000256" key="2">
    <source>
        <dbReference type="ARBA" id="ARBA00022670"/>
    </source>
</evidence>
<keyword evidence="4" id="KW-0472">Membrane</keyword>
<comment type="similarity">
    <text evidence="1">Belongs to the peptidase S1C family.</text>
</comment>
<name>A0AA41X585_9ALTE</name>